<comment type="caution">
    <text evidence="1">The sequence shown here is derived from an EMBL/GenBank/DDBJ whole genome shotgun (WGS) entry which is preliminary data.</text>
</comment>
<name>N9EAK3_9GAMM</name>
<dbReference type="CDD" id="cd00580">
    <property type="entry name" value="CHMI"/>
    <property type="match status" value="1"/>
</dbReference>
<dbReference type="PANTHER" id="PTHR37950:SF1">
    <property type="entry name" value="4-HYDROXYPHENYLACETATE CATABOLISM PROTEIN"/>
    <property type="match status" value="1"/>
</dbReference>
<evidence type="ECO:0000313" key="2">
    <source>
        <dbReference type="Proteomes" id="UP000017670"/>
    </source>
</evidence>
<dbReference type="AlphaFoldDB" id="N9EAK3"/>
<dbReference type="HOGENOM" id="CLU_139188_3_0_6"/>
<keyword evidence="2" id="KW-1185">Reference proteome</keyword>
<reference evidence="1 2" key="1">
    <citation type="submission" date="2013-02" db="EMBL/GenBank/DDBJ databases">
        <title>The Genome Sequence of Acinetobacter beijerinckii CIP 110307.</title>
        <authorList>
            <consortium name="The Broad Institute Genome Sequencing Platform"/>
            <consortium name="The Broad Institute Genome Sequencing Center for Infectious Disease"/>
            <person name="Cerqueira G."/>
            <person name="Feldgarden M."/>
            <person name="Courvalin P."/>
            <person name="Perichon B."/>
            <person name="Grillot-Courvalin C."/>
            <person name="Clermont D."/>
            <person name="Rocha E."/>
            <person name="Yoon E.-J."/>
            <person name="Nemec A."/>
            <person name="Walker B."/>
            <person name="Young S.K."/>
            <person name="Zeng Q."/>
            <person name="Gargeya S."/>
            <person name="Fitzgerald M."/>
            <person name="Haas B."/>
            <person name="Abouelleil A."/>
            <person name="Alvarado L."/>
            <person name="Arachchi H.M."/>
            <person name="Berlin A.M."/>
            <person name="Chapman S.B."/>
            <person name="Dewar J."/>
            <person name="Goldberg J."/>
            <person name="Griggs A."/>
            <person name="Gujja S."/>
            <person name="Hansen M."/>
            <person name="Howarth C."/>
            <person name="Imamovic A."/>
            <person name="Larimer J."/>
            <person name="McCowan C."/>
            <person name="Murphy C."/>
            <person name="Neiman D."/>
            <person name="Pearson M."/>
            <person name="Priest M."/>
            <person name="Roberts A."/>
            <person name="Saif S."/>
            <person name="Shea T."/>
            <person name="Sisk P."/>
            <person name="Sykes S."/>
            <person name="Wortman J."/>
            <person name="Nusbaum C."/>
            <person name="Birren B."/>
        </authorList>
    </citation>
    <scope>NUCLEOTIDE SEQUENCE [LARGE SCALE GENOMIC DNA]</scope>
    <source>
        <strain evidence="1 2">CIP 110307</strain>
    </source>
</reference>
<dbReference type="EMBL" id="APQL01000004">
    <property type="protein sequence ID" value="ENW07453.1"/>
    <property type="molecule type" value="Genomic_DNA"/>
</dbReference>
<dbReference type="STRING" id="262668.GCA_000931715_00548"/>
<evidence type="ECO:0008006" key="3">
    <source>
        <dbReference type="Google" id="ProtNLM"/>
    </source>
</evidence>
<dbReference type="InterPro" id="IPR014347">
    <property type="entry name" value="Tautomerase/MIF_sf"/>
</dbReference>
<dbReference type="Gene3D" id="3.30.429.10">
    <property type="entry name" value="Macrophage Migration Inhibitory Factor"/>
    <property type="match status" value="1"/>
</dbReference>
<dbReference type="GO" id="GO:0008704">
    <property type="term" value="F:5-carboxymethyl-2-hydroxymuconate delta-isomerase activity"/>
    <property type="evidence" value="ECO:0007669"/>
    <property type="project" value="InterPro"/>
</dbReference>
<dbReference type="Pfam" id="PF02962">
    <property type="entry name" value="CHMI"/>
    <property type="match status" value="1"/>
</dbReference>
<dbReference type="GeneID" id="29855388"/>
<dbReference type="SUPFAM" id="SSF55331">
    <property type="entry name" value="Tautomerase/MIF"/>
    <property type="match status" value="1"/>
</dbReference>
<gene>
    <name evidence="1" type="ORF">F933_00647</name>
</gene>
<dbReference type="Proteomes" id="UP000017670">
    <property type="component" value="Unassembled WGS sequence"/>
</dbReference>
<dbReference type="PANTHER" id="PTHR37950">
    <property type="entry name" value="4-HYDROXYPHENYLACETATE CATABOLISM PROTEIN"/>
    <property type="match status" value="1"/>
</dbReference>
<protein>
    <recommendedName>
        <fullName evidence="3">5-carboxymethyl-2-hydroxymuconate isomerase</fullName>
    </recommendedName>
</protein>
<dbReference type="eggNOG" id="COG3232">
    <property type="taxonomic scope" value="Bacteria"/>
</dbReference>
<organism evidence="1 2">
    <name type="scientific">Acinetobacter beijerinckii CIP 110307</name>
    <dbReference type="NCBI Taxonomy" id="1217648"/>
    <lineage>
        <taxon>Bacteria</taxon>
        <taxon>Pseudomonadati</taxon>
        <taxon>Pseudomonadota</taxon>
        <taxon>Gammaproteobacteria</taxon>
        <taxon>Moraxellales</taxon>
        <taxon>Moraxellaceae</taxon>
        <taxon>Acinetobacter</taxon>
    </lineage>
</organism>
<evidence type="ECO:0000313" key="1">
    <source>
        <dbReference type="EMBL" id="ENW07453.1"/>
    </source>
</evidence>
<dbReference type="InterPro" id="IPR004220">
    <property type="entry name" value="5-COMe_2-OHmuconate_Isoase"/>
</dbReference>
<sequence>MPHLIAHYSANLIELDQHALLKVVNTALIETDLFSVSDIKSRIFKDDVFLIGLEENQEAYIHLKLYLLSGRTEAQKQVVGEALLGVLEQKNYMKAKIENSIQVCVEVIDMPREFYFKSDN</sequence>
<proteinExistence type="predicted"/>
<dbReference type="RefSeq" id="WP_005058465.1">
    <property type="nucleotide sequence ID" value="NZ_KB849764.1"/>
</dbReference>
<accession>N9EAK3</accession>
<dbReference type="PATRIC" id="fig|1217648.3.peg.633"/>